<evidence type="ECO:0000256" key="7">
    <source>
        <dbReference type="ARBA" id="ARBA00023136"/>
    </source>
</evidence>
<comment type="similarity">
    <text evidence="2">Belongs to the MGR1 family.</text>
</comment>
<dbReference type="Proteomes" id="UP000195602">
    <property type="component" value="Unassembled WGS sequence"/>
</dbReference>
<evidence type="ECO:0000256" key="8">
    <source>
        <dbReference type="SAM" id="MobiDB-lite"/>
    </source>
</evidence>
<evidence type="ECO:0000256" key="5">
    <source>
        <dbReference type="ARBA" id="ARBA00022989"/>
    </source>
</evidence>
<evidence type="ECO:0000313" key="9">
    <source>
        <dbReference type="EMBL" id="OVF05413.1"/>
    </source>
</evidence>
<evidence type="ECO:0000256" key="1">
    <source>
        <dbReference type="ARBA" id="ARBA00004448"/>
    </source>
</evidence>
<keyword evidence="7" id="KW-0472">Membrane</keyword>
<dbReference type="InterPro" id="IPR013911">
    <property type="entry name" value="i-AAA_Mgr1"/>
</dbReference>
<evidence type="ECO:0000313" key="10">
    <source>
        <dbReference type="Proteomes" id="UP000195602"/>
    </source>
</evidence>
<protein>
    <submittedName>
        <fullName evidence="9">Mitochondrial inner membrane i-AAA protease complex subunit</fullName>
    </submittedName>
</protein>
<organism evidence="9 10">
    <name type="scientific">Clavispora lusitaniae</name>
    <name type="common">Candida lusitaniae</name>
    <dbReference type="NCBI Taxonomy" id="36911"/>
    <lineage>
        <taxon>Eukaryota</taxon>
        <taxon>Fungi</taxon>
        <taxon>Dikarya</taxon>
        <taxon>Ascomycota</taxon>
        <taxon>Saccharomycotina</taxon>
        <taxon>Pichiomycetes</taxon>
        <taxon>Metschnikowiaceae</taxon>
        <taxon>Clavispora</taxon>
    </lineage>
</organism>
<name>A0AA91PVE5_CLALS</name>
<evidence type="ECO:0000256" key="6">
    <source>
        <dbReference type="ARBA" id="ARBA00023128"/>
    </source>
</evidence>
<dbReference type="Pfam" id="PF08602">
    <property type="entry name" value="Mgr1"/>
    <property type="match status" value="1"/>
</dbReference>
<comment type="subcellular location">
    <subcellularLocation>
        <location evidence="1">Mitochondrion inner membrane</location>
        <topology evidence="1">Multi-pass membrane protein</topology>
    </subcellularLocation>
</comment>
<gene>
    <name evidence="9" type="ORF">A9F13_23g00187</name>
</gene>
<reference evidence="9 10" key="1">
    <citation type="submission" date="2017-04" db="EMBL/GenBank/DDBJ databases">
        <title>Draft genome of the yeast Clavispora lusitaniae type strain CBS 6936.</title>
        <authorList>
            <person name="Durrens P."/>
            <person name="Klopp C."/>
            <person name="Biteau N."/>
            <person name="Fitton-Ouhabi V."/>
            <person name="Dementhon K."/>
            <person name="Accoceberry I."/>
            <person name="Sherman D.J."/>
            <person name="Noel T."/>
        </authorList>
    </citation>
    <scope>NUCLEOTIDE SEQUENCE [LARGE SCALE GENOMIC DNA]</scope>
    <source>
        <strain evidence="9 10">CBS 6936</strain>
    </source>
</reference>
<proteinExistence type="inferred from homology"/>
<keyword evidence="9" id="KW-0645">Protease</keyword>
<evidence type="ECO:0000256" key="3">
    <source>
        <dbReference type="ARBA" id="ARBA00022692"/>
    </source>
</evidence>
<accession>A0AA91PVE5</accession>
<keyword evidence="5" id="KW-1133">Transmembrane helix</keyword>
<dbReference type="KEGG" id="clus:A9F13_23g00187"/>
<evidence type="ECO:0000256" key="2">
    <source>
        <dbReference type="ARBA" id="ARBA00009782"/>
    </source>
</evidence>
<keyword evidence="3" id="KW-0812">Transmembrane</keyword>
<keyword evidence="9" id="KW-0378">Hydrolase</keyword>
<dbReference type="GO" id="GO:0006508">
    <property type="term" value="P:proteolysis"/>
    <property type="evidence" value="ECO:0007669"/>
    <property type="project" value="UniProtKB-KW"/>
</dbReference>
<keyword evidence="6" id="KW-0496">Mitochondrion</keyword>
<dbReference type="OMA" id="EFEMVWL"/>
<keyword evidence="4" id="KW-0999">Mitochondrion inner membrane</keyword>
<sequence length="308" mass="34399">MVLRGFSNFLSAPTSSSSSAGASQSSPTAAASEPRPFALFPRNPSVGLRLLTPLVPASDNTPALAALTTAQLLFGIGLMARRPVRIGEVVWRARVAGAARFLLGSIFVLSSGLEYARMSLPYDPWREEARRWRHWAVRNGHKPSWWYGAVWWYTPMSMDEWRAKTTTWIANTANAMEAKAHVQPADDVLSSISIGPHSTLKVGQSNTYLDIYTHLRQINSKRTRELLEGELADVSELNKAERLDAALEGRGVSLNADYVKPNISLGNHLLDTDDEFDMVWANFEPWEEMGQETDFDIRLIPRWRDGEA</sequence>
<dbReference type="GO" id="GO:0005743">
    <property type="term" value="C:mitochondrial inner membrane"/>
    <property type="evidence" value="ECO:0007669"/>
    <property type="project" value="UniProtKB-SubCell"/>
</dbReference>
<dbReference type="GO" id="GO:0008233">
    <property type="term" value="F:peptidase activity"/>
    <property type="evidence" value="ECO:0007669"/>
    <property type="project" value="UniProtKB-KW"/>
</dbReference>
<feature type="compositionally biased region" description="Low complexity" evidence="8">
    <location>
        <begin position="11"/>
        <end position="32"/>
    </location>
</feature>
<evidence type="ECO:0000256" key="4">
    <source>
        <dbReference type="ARBA" id="ARBA00022792"/>
    </source>
</evidence>
<comment type="caution">
    <text evidence="9">The sequence shown here is derived from an EMBL/GenBank/DDBJ whole genome shotgun (WGS) entry which is preliminary data.</text>
</comment>
<dbReference type="AlphaFoldDB" id="A0AA91PVE5"/>
<dbReference type="EMBL" id="LYUB02000023">
    <property type="protein sequence ID" value="OVF05413.1"/>
    <property type="molecule type" value="Genomic_DNA"/>
</dbReference>
<feature type="region of interest" description="Disordered" evidence="8">
    <location>
        <begin position="1"/>
        <end position="37"/>
    </location>
</feature>